<feature type="compositionally biased region" description="Basic and acidic residues" evidence="13">
    <location>
        <begin position="129"/>
        <end position="159"/>
    </location>
</feature>
<keyword evidence="11 14" id="KW-0472">Membrane</keyword>
<evidence type="ECO:0000256" key="11">
    <source>
        <dbReference type="ARBA" id="ARBA00023136"/>
    </source>
</evidence>
<comment type="catalytic activity">
    <reaction evidence="1">
        <text>S-ubiquitinyl-[E2 ubiquitin-conjugating enzyme]-L-cysteine + [acceptor protein]-L-lysine = [E2 ubiquitin-conjugating enzyme]-L-cysteine + N(6)-ubiquitinyl-[acceptor protein]-L-lysine.</text>
        <dbReference type="EC" id="2.3.2.27"/>
    </reaction>
</comment>
<keyword evidence="8" id="KW-0833">Ubl conjugation pathway</keyword>
<feature type="compositionally biased region" description="Polar residues" evidence="13">
    <location>
        <begin position="97"/>
        <end position="106"/>
    </location>
</feature>
<name>A0AAD4GQ17_ASPNN</name>
<organism evidence="16 17">
    <name type="scientific">Aspergillus nanangensis</name>
    <dbReference type="NCBI Taxonomy" id="2582783"/>
    <lineage>
        <taxon>Eukaryota</taxon>
        <taxon>Fungi</taxon>
        <taxon>Dikarya</taxon>
        <taxon>Ascomycota</taxon>
        <taxon>Pezizomycotina</taxon>
        <taxon>Eurotiomycetes</taxon>
        <taxon>Eurotiomycetidae</taxon>
        <taxon>Eurotiales</taxon>
        <taxon>Aspergillaceae</taxon>
        <taxon>Aspergillus</taxon>
        <taxon>Aspergillus subgen. Circumdati</taxon>
    </lineage>
</organism>
<evidence type="ECO:0000256" key="2">
    <source>
        <dbReference type="ARBA" id="ARBA00004141"/>
    </source>
</evidence>
<evidence type="ECO:0000256" key="8">
    <source>
        <dbReference type="ARBA" id="ARBA00022786"/>
    </source>
</evidence>
<dbReference type="GO" id="GO:0061630">
    <property type="term" value="F:ubiquitin protein ligase activity"/>
    <property type="evidence" value="ECO:0007669"/>
    <property type="project" value="UniProtKB-EC"/>
</dbReference>
<evidence type="ECO:0000313" key="16">
    <source>
        <dbReference type="EMBL" id="KAF9885839.1"/>
    </source>
</evidence>
<dbReference type="SMART" id="SM00184">
    <property type="entry name" value="RING"/>
    <property type="match status" value="1"/>
</dbReference>
<dbReference type="EC" id="2.3.2.27" evidence="3"/>
<evidence type="ECO:0000256" key="13">
    <source>
        <dbReference type="SAM" id="MobiDB-lite"/>
    </source>
</evidence>
<keyword evidence="6" id="KW-0479">Metal-binding</keyword>
<dbReference type="InterPro" id="IPR001841">
    <property type="entry name" value="Znf_RING"/>
</dbReference>
<protein>
    <recommendedName>
        <fullName evidence="3">RING-type E3 ubiquitin transferase</fullName>
        <ecNumber evidence="3">2.3.2.27</ecNumber>
    </recommendedName>
</protein>
<evidence type="ECO:0000256" key="9">
    <source>
        <dbReference type="ARBA" id="ARBA00022833"/>
    </source>
</evidence>
<feature type="region of interest" description="Disordered" evidence="13">
    <location>
        <begin position="88"/>
        <end position="163"/>
    </location>
</feature>
<evidence type="ECO:0000256" key="5">
    <source>
        <dbReference type="ARBA" id="ARBA00022692"/>
    </source>
</evidence>
<feature type="domain" description="RING-type" evidence="15">
    <location>
        <begin position="173"/>
        <end position="215"/>
    </location>
</feature>
<evidence type="ECO:0000259" key="15">
    <source>
        <dbReference type="PROSITE" id="PS50089"/>
    </source>
</evidence>
<evidence type="ECO:0000256" key="7">
    <source>
        <dbReference type="ARBA" id="ARBA00022771"/>
    </source>
</evidence>
<proteinExistence type="predicted"/>
<feature type="transmembrane region" description="Helical" evidence="14">
    <location>
        <begin position="16"/>
        <end position="35"/>
    </location>
</feature>
<dbReference type="Proteomes" id="UP001194746">
    <property type="component" value="Unassembled WGS sequence"/>
</dbReference>
<dbReference type="GO" id="GO:0008270">
    <property type="term" value="F:zinc ion binding"/>
    <property type="evidence" value="ECO:0007669"/>
    <property type="project" value="UniProtKB-KW"/>
</dbReference>
<dbReference type="EMBL" id="VCAU01000088">
    <property type="protein sequence ID" value="KAF9885839.1"/>
    <property type="molecule type" value="Genomic_DNA"/>
</dbReference>
<dbReference type="GO" id="GO:0006511">
    <property type="term" value="P:ubiquitin-dependent protein catabolic process"/>
    <property type="evidence" value="ECO:0007669"/>
    <property type="project" value="TreeGrafter"/>
</dbReference>
<evidence type="ECO:0000256" key="4">
    <source>
        <dbReference type="ARBA" id="ARBA00022679"/>
    </source>
</evidence>
<comment type="subcellular location">
    <subcellularLocation>
        <location evidence="2">Membrane</location>
        <topology evidence="2">Multi-pass membrane protein</topology>
    </subcellularLocation>
</comment>
<evidence type="ECO:0000313" key="17">
    <source>
        <dbReference type="Proteomes" id="UP001194746"/>
    </source>
</evidence>
<dbReference type="InterPro" id="IPR013083">
    <property type="entry name" value="Znf_RING/FYVE/PHD"/>
</dbReference>
<dbReference type="Pfam" id="PF13639">
    <property type="entry name" value="zf-RING_2"/>
    <property type="match status" value="1"/>
</dbReference>
<reference evidence="16" key="1">
    <citation type="journal article" date="2019" name="Beilstein J. Org. Chem.">
        <title>Nanangenines: drimane sesquiterpenoids as the dominant metabolite cohort of a novel Australian fungus, Aspergillus nanangensis.</title>
        <authorList>
            <person name="Lacey H.J."/>
            <person name="Gilchrist C.L.M."/>
            <person name="Crombie A."/>
            <person name="Kalaitzis J.A."/>
            <person name="Vuong D."/>
            <person name="Rutledge P.J."/>
            <person name="Turner P."/>
            <person name="Pitt J.I."/>
            <person name="Lacey E."/>
            <person name="Chooi Y.H."/>
            <person name="Piggott A.M."/>
        </authorList>
    </citation>
    <scope>NUCLEOTIDE SEQUENCE</scope>
    <source>
        <strain evidence="16">MST-FP2251</strain>
    </source>
</reference>
<dbReference type="CDD" id="cd16454">
    <property type="entry name" value="RING-H2_PA-TM-RING"/>
    <property type="match status" value="1"/>
</dbReference>
<sequence>MNARSEEESSSPVAPLGYLAPLCVAIFFICIWVMVGARHRYVRQGGVTPTLDPESLVMRGVISRGDVEKQFPLVRYSTWWTNRNTHDAEAKEIDPRPSSTVSNDSGKYSADDADGRPVQGEGAPASAAKVDDEHAHSTHPARKGEIDRGPYGPETHEEGQDAVSSHAGDSYLCAICMDGFDEIDQIRPLTCGHIFHPSCVDPWLTKRQACCPLCKMNFFRGSSSQSEALERHRLRFSTLMPAVPGAALIRTDVFPRSP</sequence>
<keyword evidence="7 12" id="KW-0863">Zinc-finger</keyword>
<comment type="caution">
    <text evidence="16">The sequence shown here is derived from an EMBL/GenBank/DDBJ whole genome shotgun (WGS) entry which is preliminary data.</text>
</comment>
<reference evidence="16" key="2">
    <citation type="submission" date="2020-02" db="EMBL/GenBank/DDBJ databases">
        <authorList>
            <person name="Gilchrist C.L.M."/>
            <person name="Chooi Y.-H."/>
        </authorList>
    </citation>
    <scope>NUCLEOTIDE SEQUENCE</scope>
    <source>
        <strain evidence="16">MST-FP2251</strain>
    </source>
</reference>
<evidence type="ECO:0000256" key="1">
    <source>
        <dbReference type="ARBA" id="ARBA00000900"/>
    </source>
</evidence>
<evidence type="ECO:0000256" key="10">
    <source>
        <dbReference type="ARBA" id="ARBA00022989"/>
    </source>
</evidence>
<dbReference type="Gene3D" id="3.30.40.10">
    <property type="entry name" value="Zinc/RING finger domain, C3HC4 (zinc finger)"/>
    <property type="match status" value="1"/>
</dbReference>
<keyword evidence="9" id="KW-0862">Zinc</keyword>
<dbReference type="AlphaFoldDB" id="A0AAD4GQ17"/>
<dbReference type="GO" id="GO:0016020">
    <property type="term" value="C:membrane"/>
    <property type="evidence" value="ECO:0007669"/>
    <property type="project" value="UniProtKB-SubCell"/>
</dbReference>
<evidence type="ECO:0000256" key="12">
    <source>
        <dbReference type="PROSITE-ProRule" id="PRU00175"/>
    </source>
</evidence>
<keyword evidence="5 14" id="KW-0812">Transmembrane</keyword>
<evidence type="ECO:0000256" key="14">
    <source>
        <dbReference type="SAM" id="Phobius"/>
    </source>
</evidence>
<keyword evidence="17" id="KW-1185">Reference proteome</keyword>
<keyword evidence="10 14" id="KW-1133">Transmembrane helix</keyword>
<evidence type="ECO:0000256" key="6">
    <source>
        <dbReference type="ARBA" id="ARBA00022723"/>
    </source>
</evidence>
<dbReference type="PROSITE" id="PS50089">
    <property type="entry name" value="ZF_RING_2"/>
    <property type="match status" value="1"/>
</dbReference>
<keyword evidence="4" id="KW-0808">Transferase</keyword>
<dbReference type="SUPFAM" id="SSF57850">
    <property type="entry name" value="RING/U-box"/>
    <property type="match status" value="1"/>
</dbReference>
<gene>
    <name evidence="16" type="ORF">FE257_012311</name>
</gene>
<accession>A0AAD4GQ17</accession>
<dbReference type="GO" id="GO:0016567">
    <property type="term" value="P:protein ubiquitination"/>
    <property type="evidence" value="ECO:0007669"/>
    <property type="project" value="TreeGrafter"/>
</dbReference>
<dbReference type="PANTHER" id="PTHR45977:SF4">
    <property type="entry name" value="RING-TYPE DOMAIN-CONTAINING PROTEIN"/>
    <property type="match status" value="1"/>
</dbReference>
<evidence type="ECO:0000256" key="3">
    <source>
        <dbReference type="ARBA" id="ARBA00012483"/>
    </source>
</evidence>
<dbReference type="PANTHER" id="PTHR45977">
    <property type="entry name" value="TARGET OF ERK KINASE MPK-1"/>
    <property type="match status" value="1"/>
</dbReference>